<protein>
    <recommendedName>
        <fullName evidence="2">Ricin B lectin domain-containing protein</fullName>
    </recommendedName>
</protein>
<evidence type="ECO:0000259" key="2">
    <source>
        <dbReference type="SMART" id="SM00458"/>
    </source>
</evidence>
<feature type="signal peptide" evidence="1">
    <location>
        <begin position="1"/>
        <end position="26"/>
    </location>
</feature>
<dbReference type="EMBL" id="NHYD01000345">
    <property type="protein sequence ID" value="PPQ94412.1"/>
    <property type="molecule type" value="Genomic_DNA"/>
</dbReference>
<proteinExistence type="predicted"/>
<reference evidence="3 4" key="1">
    <citation type="journal article" date="2018" name="Evol. Lett.">
        <title>Horizontal gene cluster transfer increased hallucinogenic mushroom diversity.</title>
        <authorList>
            <person name="Reynolds H.T."/>
            <person name="Vijayakumar V."/>
            <person name="Gluck-Thaler E."/>
            <person name="Korotkin H.B."/>
            <person name="Matheny P.B."/>
            <person name="Slot J.C."/>
        </authorList>
    </citation>
    <scope>NUCLEOTIDE SEQUENCE [LARGE SCALE GENOMIC DNA]</scope>
    <source>
        <strain evidence="3 4">2631</strain>
    </source>
</reference>
<name>A0A409XU99_PSICY</name>
<keyword evidence="1" id="KW-0732">Signal</keyword>
<gene>
    <name evidence="3" type="ORF">CVT25_002500</name>
</gene>
<comment type="caution">
    <text evidence="3">The sequence shown here is derived from an EMBL/GenBank/DDBJ whole genome shotgun (WGS) entry which is preliminary data.</text>
</comment>
<feature type="chain" id="PRO_5018982609" description="Ricin B lectin domain-containing protein" evidence="1">
    <location>
        <begin position="27"/>
        <end position="316"/>
    </location>
</feature>
<dbReference type="OrthoDB" id="6770063at2759"/>
<accession>A0A409XU99</accession>
<dbReference type="SUPFAM" id="SSF50370">
    <property type="entry name" value="Ricin B-like lectins"/>
    <property type="match status" value="1"/>
</dbReference>
<dbReference type="Pfam" id="PF00652">
    <property type="entry name" value="Ricin_B_lectin"/>
    <property type="match status" value="1"/>
</dbReference>
<feature type="domain" description="Ricin B lectin" evidence="2">
    <location>
        <begin position="183"/>
        <end position="315"/>
    </location>
</feature>
<organism evidence="3 4">
    <name type="scientific">Psilocybe cyanescens</name>
    <dbReference type="NCBI Taxonomy" id="93625"/>
    <lineage>
        <taxon>Eukaryota</taxon>
        <taxon>Fungi</taxon>
        <taxon>Dikarya</taxon>
        <taxon>Basidiomycota</taxon>
        <taxon>Agaricomycotina</taxon>
        <taxon>Agaricomycetes</taxon>
        <taxon>Agaricomycetidae</taxon>
        <taxon>Agaricales</taxon>
        <taxon>Agaricineae</taxon>
        <taxon>Strophariaceae</taxon>
        <taxon>Psilocybe</taxon>
    </lineage>
</organism>
<dbReference type="PROSITE" id="PS50231">
    <property type="entry name" value="RICIN_B_LECTIN"/>
    <property type="match status" value="1"/>
</dbReference>
<dbReference type="AlphaFoldDB" id="A0A409XU99"/>
<dbReference type="CDD" id="cd00161">
    <property type="entry name" value="beta-trefoil_Ricin-like"/>
    <property type="match status" value="1"/>
</dbReference>
<dbReference type="InterPro" id="IPR000772">
    <property type="entry name" value="Ricin_B_lectin"/>
</dbReference>
<sequence length="316" mass="33479">MSSNLSFKGSVVSALLFLASVGKAAAQNSPSRLYEIGNNCPVPLRLYINGNYDSTLHLHDKIVKDLGPYGGIAAITQGGTDILGTTVRFFGNNNPNAGLYYVVKNPDQFNVGVYVGTNYGGNNGFCTDIRCENADCADAFSKIQPGLDGQTNTPATPPLHSCVEPNLSFSVTFCPSGLLPTPAPPTVAIHPYASSSKCLDVRGNVQADGTPVQIYDCNGSAAQKWTLGNGPTKIKLAGTNFCLDATSANPSNGTGMKIWTCYDDLVAQQWNKLPNGQLTVIGSGQCLDLTGGILTNSNQVQTWQCVDGNQNQIWTE</sequence>
<dbReference type="STRING" id="93625.A0A409XU99"/>
<dbReference type="Gene3D" id="2.80.10.50">
    <property type="match status" value="2"/>
</dbReference>
<dbReference type="InParanoid" id="A0A409XU99"/>
<evidence type="ECO:0000256" key="1">
    <source>
        <dbReference type="SAM" id="SignalP"/>
    </source>
</evidence>
<dbReference type="Proteomes" id="UP000283269">
    <property type="component" value="Unassembled WGS sequence"/>
</dbReference>
<keyword evidence="4" id="KW-1185">Reference proteome</keyword>
<dbReference type="InterPro" id="IPR035992">
    <property type="entry name" value="Ricin_B-like_lectins"/>
</dbReference>
<evidence type="ECO:0000313" key="4">
    <source>
        <dbReference type="Proteomes" id="UP000283269"/>
    </source>
</evidence>
<evidence type="ECO:0000313" key="3">
    <source>
        <dbReference type="EMBL" id="PPQ94412.1"/>
    </source>
</evidence>
<dbReference type="SMART" id="SM00458">
    <property type="entry name" value="RICIN"/>
    <property type="match status" value="1"/>
</dbReference>